<accession>A0A327Q9S1</accession>
<dbReference type="RefSeq" id="WP_111599501.1">
    <property type="nucleotide sequence ID" value="NZ_QLLL01000008.1"/>
</dbReference>
<organism evidence="5 6">
    <name type="scientific">Chitinophaga skermanii</name>
    <dbReference type="NCBI Taxonomy" id="331697"/>
    <lineage>
        <taxon>Bacteria</taxon>
        <taxon>Pseudomonadati</taxon>
        <taxon>Bacteroidota</taxon>
        <taxon>Chitinophagia</taxon>
        <taxon>Chitinophagales</taxon>
        <taxon>Chitinophagaceae</taxon>
        <taxon>Chitinophaga</taxon>
    </lineage>
</organism>
<dbReference type="InterPro" id="IPR014710">
    <property type="entry name" value="RmlC-like_jellyroll"/>
</dbReference>
<gene>
    <name evidence="5" type="ORF">LX64_04086</name>
</gene>
<dbReference type="Pfam" id="PF12833">
    <property type="entry name" value="HTH_18"/>
    <property type="match status" value="1"/>
</dbReference>
<keyword evidence="1" id="KW-0805">Transcription regulation</keyword>
<dbReference type="GO" id="GO:0003700">
    <property type="term" value="F:DNA-binding transcription factor activity"/>
    <property type="evidence" value="ECO:0007669"/>
    <property type="project" value="InterPro"/>
</dbReference>
<evidence type="ECO:0000259" key="4">
    <source>
        <dbReference type="PROSITE" id="PS01124"/>
    </source>
</evidence>
<evidence type="ECO:0000313" key="6">
    <source>
        <dbReference type="Proteomes" id="UP000249547"/>
    </source>
</evidence>
<dbReference type="Pfam" id="PF02311">
    <property type="entry name" value="AraC_binding"/>
    <property type="match status" value="1"/>
</dbReference>
<reference evidence="5 6" key="1">
    <citation type="submission" date="2018-06" db="EMBL/GenBank/DDBJ databases">
        <title>Genomic Encyclopedia of Archaeal and Bacterial Type Strains, Phase II (KMG-II): from individual species to whole genera.</title>
        <authorList>
            <person name="Goeker M."/>
        </authorList>
    </citation>
    <scope>NUCLEOTIDE SEQUENCE [LARGE SCALE GENOMIC DNA]</scope>
    <source>
        <strain evidence="5 6">DSM 23857</strain>
    </source>
</reference>
<comment type="caution">
    <text evidence="5">The sequence shown here is derived from an EMBL/GenBank/DDBJ whole genome shotgun (WGS) entry which is preliminary data.</text>
</comment>
<keyword evidence="6" id="KW-1185">Reference proteome</keyword>
<dbReference type="SUPFAM" id="SSF51215">
    <property type="entry name" value="Regulatory protein AraC"/>
    <property type="match status" value="1"/>
</dbReference>
<dbReference type="GO" id="GO:0043565">
    <property type="term" value="F:sequence-specific DNA binding"/>
    <property type="evidence" value="ECO:0007669"/>
    <property type="project" value="InterPro"/>
</dbReference>
<name>A0A327Q9S1_9BACT</name>
<dbReference type="InterPro" id="IPR037923">
    <property type="entry name" value="HTH-like"/>
</dbReference>
<dbReference type="SMART" id="SM00342">
    <property type="entry name" value="HTH_ARAC"/>
    <property type="match status" value="1"/>
</dbReference>
<dbReference type="Gene3D" id="2.60.120.10">
    <property type="entry name" value="Jelly Rolls"/>
    <property type="match status" value="1"/>
</dbReference>
<dbReference type="AlphaFoldDB" id="A0A327Q9S1"/>
<evidence type="ECO:0000313" key="5">
    <source>
        <dbReference type="EMBL" id="RAJ00382.1"/>
    </source>
</evidence>
<dbReference type="Gene3D" id="1.10.10.60">
    <property type="entry name" value="Homeodomain-like"/>
    <property type="match status" value="1"/>
</dbReference>
<dbReference type="InterPro" id="IPR003313">
    <property type="entry name" value="AraC-bd"/>
</dbReference>
<dbReference type="PANTHER" id="PTHR43280">
    <property type="entry name" value="ARAC-FAMILY TRANSCRIPTIONAL REGULATOR"/>
    <property type="match status" value="1"/>
</dbReference>
<dbReference type="EMBL" id="QLLL01000008">
    <property type="protein sequence ID" value="RAJ00382.1"/>
    <property type="molecule type" value="Genomic_DNA"/>
</dbReference>
<dbReference type="InterPro" id="IPR018060">
    <property type="entry name" value="HTH_AraC"/>
</dbReference>
<dbReference type="Proteomes" id="UP000249547">
    <property type="component" value="Unassembled WGS sequence"/>
</dbReference>
<evidence type="ECO:0000256" key="3">
    <source>
        <dbReference type="ARBA" id="ARBA00023163"/>
    </source>
</evidence>
<protein>
    <submittedName>
        <fullName evidence="5">AraC-like DNA-binding protein</fullName>
    </submittedName>
</protein>
<proteinExistence type="predicted"/>
<evidence type="ECO:0000256" key="2">
    <source>
        <dbReference type="ARBA" id="ARBA00023125"/>
    </source>
</evidence>
<dbReference type="PANTHER" id="PTHR43280:SF32">
    <property type="entry name" value="TRANSCRIPTIONAL REGULATORY PROTEIN"/>
    <property type="match status" value="1"/>
</dbReference>
<dbReference type="InterPro" id="IPR018062">
    <property type="entry name" value="HTH_AraC-typ_CS"/>
</dbReference>
<dbReference type="SUPFAM" id="SSF46689">
    <property type="entry name" value="Homeodomain-like"/>
    <property type="match status" value="1"/>
</dbReference>
<dbReference type="InterPro" id="IPR009057">
    <property type="entry name" value="Homeodomain-like_sf"/>
</dbReference>
<dbReference type="PROSITE" id="PS00041">
    <property type="entry name" value="HTH_ARAC_FAMILY_1"/>
    <property type="match status" value="1"/>
</dbReference>
<dbReference type="PROSITE" id="PS01124">
    <property type="entry name" value="HTH_ARAC_FAMILY_2"/>
    <property type="match status" value="1"/>
</dbReference>
<sequence length="293" mass="34221">METVKNAPIPLISLKDCSAGSEFIIKRMVYTEDGTGYVEPPHRHDGYSIGILLKGSGTFYLDFEKKHIKAPAVLLITPEQVHKHELHEDCEFVTVYFTRDFLLTESESMLSCWECVFSNNKIQLSHDHVQELLSYTDIMMREVRDNKPRKSLIIRNVLSAFITACGRISVDEHKDEHWTSETTQVNMFRQFKVLVDNNYKQQVQVSDYANMLHVTPGHLNDMVKSVTGTNAKFIIDTKRITEAKRLLYWQQHSVKEIAWHLNFEDDGYFNRYFKKHTGYTPATFQKTIREKYN</sequence>
<keyword evidence="2 5" id="KW-0238">DNA-binding</keyword>
<keyword evidence="3" id="KW-0804">Transcription</keyword>
<evidence type="ECO:0000256" key="1">
    <source>
        <dbReference type="ARBA" id="ARBA00023015"/>
    </source>
</evidence>
<dbReference type="OrthoDB" id="2585681at2"/>
<feature type="domain" description="HTH araC/xylS-type" evidence="4">
    <location>
        <begin position="189"/>
        <end position="287"/>
    </location>
</feature>